<accession>A0A2Z4U7U1</accession>
<evidence type="ECO:0000313" key="3">
    <source>
        <dbReference type="Proteomes" id="UP000250003"/>
    </source>
</evidence>
<keyword evidence="1" id="KW-0812">Transmembrane</keyword>
<organism evidence="2 3">
    <name type="scientific">Blautia argi</name>
    <dbReference type="NCBI Taxonomy" id="1912897"/>
    <lineage>
        <taxon>Bacteria</taxon>
        <taxon>Bacillati</taxon>
        <taxon>Bacillota</taxon>
        <taxon>Clostridia</taxon>
        <taxon>Lachnospirales</taxon>
        <taxon>Lachnospiraceae</taxon>
        <taxon>Blautia</taxon>
    </lineage>
</organism>
<dbReference type="OrthoDB" id="9789229at2"/>
<feature type="transmembrane region" description="Helical" evidence="1">
    <location>
        <begin position="146"/>
        <end position="170"/>
    </location>
</feature>
<proteinExistence type="predicted"/>
<dbReference type="AlphaFoldDB" id="A0A2Z4U7U1"/>
<name>A0A2Z4U7U1_9FIRM</name>
<feature type="transmembrane region" description="Helical" evidence="1">
    <location>
        <begin position="380"/>
        <end position="398"/>
    </location>
</feature>
<dbReference type="InterPro" id="IPR010540">
    <property type="entry name" value="CmpB_TMEM229"/>
</dbReference>
<protein>
    <recommendedName>
        <fullName evidence="4">ABC transporter permease</fullName>
    </recommendedName>
</protein>
<evidence type="ECO:0000313" key="2">
    <source>
        <dbReference type="EMBL" id="AWY97102.1"/>
    </source>
</evidence>
<dbReference type="KEGG" id="blau:DQQ01_01845"/>
<feature type="transmembrane region" description="Helical" evidence="1">
    <location>
        <begin position="41"/>
        <end position="60"/>
    </location>
</feature>
<gene>
    <name evidence="2" type="ORF">DQQ01_01845</name>
</gene>
<keyword evidence="3" id="KW-1185">Reference proteome</keyword>
<keyword evidence="1" id="KW-1133">Transmembrane helix</keyword>
<feature type="transmembrane region" description="Helical" evidence="1">
    <location>
        <begin position="268"/>
        <end position="289"/>
    </location>
</feature>
<feature type="transmembrane region" description="Helical" evidence="1">
    <location>
        <begin position="12"/>
        <end position="29"/>
    </location>
</feature>
<keyword evidence="1" id="KW-0472">Membrane</keyword>
<dbReference type="EMBL" id="CP030280">
    <property type="protein sequence ID" value="AWY97102.1"/>
    <property type="molecule type" value="Genomic_DNA"/>
</dbReference>
<feature type="transmembrane region" description="Helical" evidence="1">
    <location>
        <begin position="309"/>
        <end position="329"/>
    </location>
</feature>
<sequence>MSYTWSDLFWIFYIYSFAGWCAGVVANALRRKRFVNTGFLNLPLCPVYGVIGIAYSIFLPELVGELFFLFLGGSVLGLVIVVCTGVLLEQVFHRKWWDYSKTRFQFQGYLTLWHLLLFGIGAVVGIRFINPFLIRLVHMIPYEIELVLMAVLGALLLADALCCIATLFQLHHVVETMRFMDYVQDFTDDFGNALTRRVQKRMEKAYPNIEKNAVLHTPAKEKKSNIFAEGCCFYKVVGLFFIGAFLGDITETIFCRITAGKWMCRSSVVYGPFSIVWGLGCAFLTAFLYKYKDKSDRWIFLYGTVLGGAYEYICSVFTELAFGTVFWDYSKIPFNLGGRINLLFCFFWGIAAVVWLKILYPVFSGWIEKLPQKVGKILTWTAIVLMLADIVISGLALYRYSDRQVNPTPDNVLESFLDSHFDDARMDRRYPNAKILD</sequence>
<feature type="transmembrane region" description="Helical" evidence="1">
    <location>
        <begin position="341"/>
        <end position="360"/>
    </location>
</feature>
<dbReference type="RefSeq" id="WP_111917935.1">
    <property type="nucleotide sequence ID" value="NZ_CAUWHR010000003.1"/>
</dbReference>
<reference evidence="3" key="1">
    <citation type="submission" date="2018-06" db="EMBL/GenBank/DDBJ databases">
        <title>Description of Blautia argi sp. nov., a new anaerobic isolated from dog feces.</title>
        <authorList>
            <person name="Chang Y.-H."/>
            <person name="Paek J."/>
            <person name="Shin Y."/>
        </authorList>
    </citation>
    <scope>NUCLEOTIDE SEQUENCE [LARGE SCALE GENOMIC DNA]</scope>
    <source>
        <strain evidence="3">KCTC 15426</strain>
    </source>
</reference>
<evidence type="ECO:0000256" key="1">
    <source>
        <dbReference type="SAM" id="Phobius"/>
    </source>
</evidence>
<feature type="transmembrane region" description="Helical" evidence="1">
    <location>
        <begin position="109"/>
        <end position="134"/>
    </location>
</feature>
<evidence type="ECO:0008006" key="4">
    <source>
        <dbReference type="Google" id="ProtNLM"/>
    </source>
</evidence>
<dbReference type="Proteomes" id="UP000250003">
    <property type="component" value="Chromosome"/>
</dbReference>
<feature type="transmembrane region" description="Helical" evidence="1">
    <location>
        <begin position="66"/>
        <end position="88"/>
    </location>
</feature>
<dbReference type="Pfam" id="PF06541">
    <property type="entry name" value="ABC_trans_CmpB"/>
    <property type="match status" value="2"/>
</dbReference>